<dbReference type="PANTHER" id="PTHR46233:SF3">
    <property type="entry name" value="HYDROXYACYLGLUTATHIONE HYDROLASE GLOC"/>
    <property type="match status" value="1"/>
</dbReference>
<dbReference type="SMART" id="SM00849">
    <property type="entry name" value="Lactamase_B"/>
    <property type="match status" value="1"/>
</dbReference>
<dbReference type="eggNOG" id="COG0491">
    <property type="taxonomic scope" value="Bacteria"/>
</dbReference>
<dbReference type="GO" id="GO:0046872">
    <property type="term" value="F:metal ion binding"/>
    <property type="evidence" value="ECO:0007669"/>
    <property type="project" value="UniProtKB-KW"/>
</dbReference>
<organism evidence="6 7">
    <name type="scientific">Desulfosudis oleivorans (strain DSM 6200 / JCM 39069 / Hxd3)</name>
    <name type="common">Desulfococcus oleovorans</name>
    <dbReference type="NCBI Taxonomy" id="96561"/>
    <lineage>
        <taxon>Bacteria</taxon>
        <taxon>Pseudomonadati</taxon>
        <taxon>Thermodesulfobacteriota</taxon>
        <taxon>Desulfobacteria</taxon>
        <taxon>Desulfobacterales</taxon>
        <taxon>Desulfosudaceae</taxon>
        <taxon>Desulfosudis</taxon>
    </lineage>
</organism>
<dbReference type="EMBL" id="CP000859">
    <property type="protein sequence ID" value="ABW65838.1"/>
    <property type="molecule type" value="Genomic_DNA"/>
</dbReference>
<dbReference type="InterPro" id="IPR051453">
    <property type="entry name" value="MBL_Glyoxalase_II"/>
</dbReference>
<evidence type="ECO:0000256" key="1">
    <source>
        <dbReference type="ARBA" id="ARBA00001947"/>
    </source>
</evidence>
<dbReference type="SUPFAM" id="SSF56281">
    <property type="entry name" value="Metallo-hydrolase/oxidoreductase"/>
    <property type="match status" value="1"/>
</dbReference>
<dbReference type="KEGG" id="dol:Dole_0028"/>
<evidence type="ECO:0000313" key="7">
    <source>
        <dbReference type="Proteomes" id="UP000008561"/>
    </source>
</evidence>
<comment type="cofactor">
    <cofactor evidence="1">
        <name>Zn(2+)</name>
        <dbReference type="ChEBI" id="CHEBI:29105"/>
    </cofactor>
</comment>
<keyword evidence="7" id="KW-1185">Reference proteome</keyword>
<evidence type="ECO:0000256" key="4">
    <source>
        <dbReference type="ARBA" id="ARBA00022833"/>
    </source>
</evidence>
<evidence type="ECO:0000256" key="2">
    <source>
        <dbReference type="ARBA" id="ARBA00022723"/>
    </source>
</evidence>
<keyword evidence="4" id="KW-0862">Zinc</keyword>
<keyword evidence="2" id="KW-0479">Metal-binding</keyword>
<dbReference type="HOGENOM" id="CLU_030571_5_4_7"/>
<evidence type="ECO:0000256" key="3">
    <source>
        <dbReference type="ARBA" id="ARBA00022801"/>
    </source>
</evidence>
<reference evidence="6 7" key="1">
    <citation type="submission" date="2007-10" db="EMBL/GenBank/DDBJ databases">
        <title>Complete sequence of Desulfococcus oleovorans Hxd3.</title>
        <authorList>
            <consortium name="US DOE Joint Genome Institute"/>
            <person name="Copeland A."/>
            <person name="Lucas S."/>
            <person name="Lapidus A."/>
            <person name="Barry K."/>
            <person name="Glavina del Rio T."/>
            <person name="Dalin E."/>
            <person name="Tice H."/>
            <person name="Pitluck S."/>
            <person name="Kiss H."/>
            <person name="Brettin T."/>
            <person name="Bruce D."/>
            <person name="Detter J.C."/>
            <person name="Han C."/>
            <person name="Schmutz J."/>
            <person name="Larimer F."/>
            <person name="Land M."/>
            <person name="Hauser L."/>
            <person name="Kyrpides N."/>
            <person name="Kim E."/>
            <person name="Wawrik B."/>
            <person name="Richardson P."/>
        </authorList>
    </citation>
    <scope>NUCLEOTIDE SEQUENCE [LARGE SCALE GENOMIC DNA]</scope>
    <source>
        <strain evidence="7">DSM 6200 / JCM 39069 / Hxd3</strain>
    </source>
</reference>
<protein>
    <submittedName>
        <fullName evidence="6">Beta-lactamase domain protein</fullName>
    </submittedName>
</protein>
<dbReference type="STRING" id="96561.Dole_0028"/>
<name>A8ZRS1_DESOH</name>
<dbReference type="InterPro" id="IPR036866">
    <property type="entry name" value="RibonucZ/Hydroxyglut_hydro"/>
</dbReference>
<evidence type="ECO:0000313" key="6">
    <source>
        <dbReference type="EMBL" id="ABW65838.1"/>
    </source>
</evidence>
<proteinExistence type="predicted"/>
<keyword evidence="3" id="KW-0378">Hydrolase</keyword>
<dbReference type="Gene3D" id="3.60.15.10">
    <property type="entry name" value="Ribonuclease Z/Hydroxyacylglutathione hydrolase-like"/>
    <property type="match status" value="1"/>
</dbReference>
<dbReference type="GO" id="GO:0016787">
    <property type="term" value="F:hydrolase activity"/>
    <property type="evidence" value="ECO:0007669"/>
    <property type="project" value="UniProtKB-KW"/>
</dbReference>
<dbReference type="AlphaFoldDB" id="A8ZRS1"/>
<feature type="domain" description="Metallo-beta-lactamase" evidence="5">
    <location>
        <begin position="20"/>
        <end position="197"/>
    </location>
</feature>
<dbReference type="PANTHER" id="PTHR46233">
    <property type="entry name" value="HYDROXYACYLGLUTATHIONE HYDROLASE GLOC"/>
    <property type="match status" value="1"/>
</dbReference>
<dbReference type="Proteomes" id="UP000008561">
    <property type="component" value="Chromosome"/>
</dbReference>
<dbReference type="Pfam" id="PF00753">
    <property type="entry name" value="Lactamase_B"/>
    <property type="match status" value="1"/>
</dbReference>
<gene>
    <name evidence="6" type="ordered locus">Dole_0028</name>
</gene>
<evidence type="ECO:0000259" key="5">
    <source>
        <dbReference type="SMART" id="SM00849"/>
    </source>
</evidence>
<sequence>MQHSDKNPMVVRQIKLSRMETFCYLVGDPASKTGLLIDPAFDTGRILAAAATAGFTITAVVNTHGHADHCCGNAAVMGASGARLHIHKKDARQLTGFFNGVLCRLLGGRPSPRPDVVLQHGEAVVLGQTTLTVLHTPGHTPGSICLYMPGHLFAGDTLFVGSAGRTDLSGGSIKDLHASIRTRLFPLPDDTRVWPGHDYGDRPVSTIGHEKKTNPFMQAD</sequence>
<dbReference type="CDD" id="cd06262">
    <property type="entry name" value="metallo-hydrolase-like_MBL-fold"/>
    <property type="match status" value="1"/>
</dbReference>
<dbReference type="InterPro" id="IPR001279">
    <property type="entry name" value="Metallo-B-lactamas"/>
</dbReference>
<accession>A8ZRS1</accession>